<dbReference type="EMBL" id="LIUT01000008">
    <property type="protein sequence ID" value="KOR76103.1"/>
    <property type="molecule type" value="Genomic_DNA"/>
</dbReference>
<dbReference type="Pfam" id="PF08445">
    <property type="entry name" value="FR47"/>
    <property type="match status" value="1"/>
</dbReference>
<dbReference type="Gene3D" id="3.40.630.30">
    <property type="match status" value="1"/>
</dbReference>
<comment type="caution">
    <text evidence="2">The sequence shown here is derived from an EMBL/GenBank/DDBJ whole genome shotgun (WGS) entry which is preliminary data.</text>
</comment>
<dbReference type="Proteomes" id="UP000036932">
    <property type="component" value="Unassembled WGS sequence"/>
</dbReference>
<dbReference type="SUPFAM" id="SSF55729">
    <property type="entry name" value="Acyl-CoA N-acyltransferases (Nat)"/>
    <property type="match status" value="1"/>
</dbReference>
<dbReference type="AlphaFoldDB" id="A0A0M1N1R8"/>
<dbReference type="InterPro" id="IPR013653">
    <property type="entry name" value="GCN5-like_dom"/>
</dbReference>
<accession>A0A0M1N1R8</accession>
<feature type="domain" description="N-acetyltransferase" evidence="1">
    <location>
        <begin position="132"/>
        <end position="273"/>
    </location>
</feature>
<organism evidence="2 3">
    <name type="scientific">Paenibacillus solani</name>
    <dbReference type="NCBI Taxonomy" id="1705565"/>
    <lineage>
        <taxon>Bacteria</taxon>
        <taxon>Bacillati</taxon>
        <taxon>Bacillota</taxon>
        <taxon>Bacilli</taxon>
        <taxon>Bacillales</taxon>
        <taxon>Paenibacillaceae</taxon>
        <taxon>Paenibacillus</taxon>
    </lineage>
</organism>
<dbReference type="GO" id="GO:0016747">
    <property type="term" value="F:acyltransferase activity, transferring groups other than amino-acyl groups"/>
    <property type="evidence" value="ECO:0007669"/>
    <property type="project" value="InterPro"/>
</dbReference>
<evidence type="ECO:0000313" key="2">
    <source>
        <dbReference type="EMBL" id="KOR76103.1"/>
    </source>
</evidence>
<dbReference type="InterPro" id="IPR000182">
    <property type="entry name" value="GNAT_dom"/>
</dbReference>
<protein>
    <submittedName>
        <fullName evidence="2">GCN5 family acetyltransferase</fullName>
    </submittedName>
</protein>
<dbReference type="PROSITE" id="PS51186">
    <property type="entry name" value="GNAT"/>
    <property type="match status" value="1"/>
</dbReference>
<dbReference type="OrthoDB" id="3174529at2"/>
<gene>
    <name evidence="2" type="ORF">AM231_26055</name>
</gene>
<dbReference type="InterPro" id="IPR027365">
    <property type="entry name" value="GNAT_acetyltra_YdfB-like"/>
</dbReference>
<dbReference type="PATRIC" id="fig|1705565.3.peg.1414"/>
<keyword evidence="2" id="KW-0808">Transferase</keyword>
<keyword evidence="3" id="KW-1185">Reference proteome</keyword>
<dbReference type="PANTHER" id="PTHR31143:SF2">
    <property type="entry name" value="FR47-LIKE DOMAIN-CONTAINING PROTEIN-RELATED"/>
    <property type="match status" value="1"/>
</dbReference>
<reference evidence="3" key="1">
    <citation type="submission" date="2015-08" db="EMBL/GenBank/DDBJ databases">
        <title>Genome sequencing project for genomic taxonomy and phylogenomics of Bacillus-like bacteria.</title>
        <authorList>
            <person name="Liu B."/>
            <person name="Wang J."/>
            <person name="Zhu Y."/>
            <person name="Liu G."/>
            <person name="Chen Q."/>
            <person name="Chen Z."/>
            <person name="Lan J."/>
            <person name="Che J."/>
            <person name="Ge C."/>
            <person name="Shi H."/>
            <person name="Pan Z."/>
            <person name="Liu X."/>
        </authorList>
    </citation>
    <scope>NUCLEOTIDE SEQUENCE [LARGE SCALE GENOMIC DNA]</scope>
    <source>
        <strain evidence="3">FJAT-22460</strain>
    </source>
</reference>
<evidence type="ECO:0000259" key="1">
    <source>
        <dbReference type="PROSITE" id="PS51186"/>
    </source>
</evidence>
<dbReference type="PANTHER" id="PTHR31143">
    <property type="match status" value="1"/>
</dbReference>
<proteinExistence type="predicted"/>
<dbReference type="InterPro" id="IPR016181">
    <property type="entry name" value="Acyl_CoA_acyltransferase"/>
</dbReference>
<name>A0A0M1N1R8_9BACL</name>
<sequence>MLERLLPQDEALCREEFIQNEVPYNLIHLITGLPESVCLKSIDGRMIYAGSPRANAWLWISPGVSGDMRQHLLQELLSELGEMILPGVTGELVVAEQFASCYAEYHRGAYRRHMTMESYHAPNVRRPPFVEGMIRRAGVEDTQQVAKFLVGFSEDAYGVRVSAATQLETAGRLIREGGLYLWMVGGKVVSMANIAHRSPRHGRINAVYTPRGERKKGYASALVAELGLSLLQEGLVPMLYADQANPHSNRLYQNIGFSRCGEIADFKFASRET</sequence>
<dbReference type="RefSeq" id="WP_054405267.1">
    <property type="nucleotide sequence ID" value="NZ_LIUT01000008.1"/>
</dbReference>
<evidence type="ECO:0000313" key="3">
    <source>
        <dbReference type="Proteomes" id="UP000036932"/>
    </source>
</evidence>